<comment type="caution">
    <text evidence="2">The sequence shown here is derived from an EMBL/GenBank/DDBJ whole genome shotgun (WGS) entry which is preliminary data.</text>
</comment>
<dbReference type="EMBL" id="JBHULU010000009">
    <property type="protein sequence ID" value="MFD2513469.1"/>
    <property type="molecule type" value="Genomic_DNA"/>
</dbReference>
<protein>
    <submittedName>
        <fullName evidence="2">Uncharacterized protein</fullName>
    </submittedName>
</protein>
<evidence type="ECO:0000313" key="3">
    <source>
        <dbReference type="Proteomes" id="UP001597544"/>
    </source>
</evidence>
<name>A0ABW5IKY2_9BACT</name>
<organism evidence="2 3">
    <name type="scientific">Pontibacter locisalis</name>
    <dbReference type="NCBI Taxonomy" id="1719035"/>
    <lineage>
        <taxon>Bacteria</taxon>
        <taxon>Pseudomonadati</taxon>
        <taxon>Bacteroidota</taxon>
        <taxon>Cytophagia</taxon>
        <taxon>Cytophagales</taxon>
        <taxon>Hymenobacteraceae</taxon>
        <taxon>Pontibacter</taxon>
    </lineage>
</organism>
<sequence>MDTYNLKPENMRAPNHLTREEVQKSLEELDSKIKTLRGRINATTADSNNTYHEHIAALERKRELIASKMNESDDTQQKWQDLHNNINNLHNDADNIIK</sequence>
<reference evidence="3" key="1">
    <citation type="journal article" date="2019" name="Int. J. Syst. Evol. Microbiol.">
        <title>The Global Catalogue of Microorganisms (GCM) 10K type strain sequencing project: providing services to taxonomists for standard genome sequencing and annotation.</title>
        <authorList>
            <consortium name="The Broad Institute Genomics Platform"/>
            <consortium name="The Broad Institute Genome Sequencing Center for Infectious Disease"/>
            <person name="Wu L."/>
            <person name="Ma J."/>
        </authorList>
    </citation>
    <scope>NUCLEOTIDE SEQUENCE [LARGE SCALE GENOMIC DNA]</scope>
    <source>
        <strain evidence="3">KCTC 42498</strain>
    </source>
</reference>
<feature type="coiled-coil region" evidence="1">
    <location>
        <begin position="19"/>
        <end position="46"/>
    </location>
</feature>
<proteinExistence type="predicted"/>
<evidence type="ECO:0000313" key="2">
    <source>
        <dbReference type="EMBL" id="MFD2513469.1"/>
    </source>
</evidence>
<keyword evidence="1" id="KW-0175">Coiled coil</keyword>
<dbReference type="RefSeq" id="WP_377504163.1">
    <property type="nucleotide sequence ID" value="NZ_JBHULU010000009.1"/>
</dbReference>
<evidence type="ECO:0000256" key="1">
    <source>
        <dbReference type="SAM" id="Coils"/>
    </source>
</evidence>
<keyword evidence="3" id="KW-1185">Reference proteome</keyword>
<gene>
    <name evidence="2" type="ORF">ACFSRY_06290</name>
</gene>
<dbReference type="Proteomes" id="UP001597544">
    <property type="component" value="Unassembled WGS sequence"/>
</dbReference>
<accession>A0ABW5IKY2</accession>